<reference evidence="9 10" key="1">
    <citation type="submission" date="2019-05" db="EMBL/GenBank/DDBJ databases">
        <title>The compact genome of Giardia muris reveals important steps in the evolution of intestinal protozoan parasites.</title>
        <authorList>
            <person name="Xu F."/>
            <person name="Jimenez-Gonzalez A."/>
            <person name="Einarsson E."/>
            <person name="Astvaldsson A."/>
            <person name="Peirasmaki D."/>
            <person name="Eckmann L."/>
            <person name="Andersson J.O."/>
            <person name="Svard S.G."/>
            <person name="Jerlstrom-Hultqvist J."/>
        </authorList>
    </citation>
    <scope>NUCLEOTIDE SEQUENCE [LARGE SCALE GENOMIC DNA]</scope>
    <source>
        <strain evidence="9 10">Roberts-Thomson</strain>
    </source>
</reference>
<dbReference type="PROSITE" id="PS50011">
    <property type="entry name" value="PROTEIN_KINASE_DOM"/>
    <property type="match status" value="1"/>
</dbReference>
<feature type="compositionally biased region" description="Polar residues" evidence="7">
    <location>
        <begin position="316"/>
        <end position="328"/>
    </location>
</feature>
<keyword evidence="4 9" id="KW-0418">Kinase</keyword>
<dbReference type="GO" id="GO:0005524">
    <property type="term" value="F:ATP binding"/>
    <property type="evidence" value="ECO:0007669"/>
    <property type="project" value="UniProtKB-KW"/>
</dbReference>
<evidence type="ECO:0000313" key="10">
    <source>
        <dbReference type="Proteomes" id="UP000315496"/>
    </source>
</evidence>
<dbReference type="Pfam" id="PF00069">
    <property type="entry name" value="Pkinase"/>
    <property type="match status" value="1"/>
</dbReference>
<keyword evidence="3" id="KW-0547">Nucleotide-binding</keyword>
<dbReference type="OrthoDB" id="10250725at2759"/>
<dbReference type="PANTHER" id="PTHR43671">
    <property type="entry name" value="SERINE/THREONINE-PROTEIN KINASE NEK"/>
    <property type="match status" value="1"/>
</dbReference>
<feature type="region of interest" description="Disordered" evidence="7">
    <location>
        <begin position="296"/>
        <end position="380"/>
    </location>
</feature>
<dbReference type="Gene3D" id="1.10.510.10">
    <property type="entry name" value="Transferase(Phosphotransferase) domain 1"/>
    <property type="match status" value="1"/>
</dbReference>
<sequence length="501" mass="55796">MLTHIDQPCLNNTYRVIGLCGSGSYGKVYRVEHMVTKKVYACKEICYANMQAKEREILEQEVNVVTTLSHPNVIRHYEIIHDRNSEVLYIIMEYCSNGDLATTKMNAKRVGKHLEESYIINIMRQVLRALEYCHAPFKPSQGTGTATPKLVIHRDVKPENLLIDETGAIKLADFGFCRVMSNTSDMTTTRAGTPLYMAPEVLGGQGYTAKADIWSLGVTFYELCSFRLPYTSPSIDDLRRRIKNETRRPLPSSYSSRLTSVIDLMLELNPTSRPSATMVLEFISYNYDQPGLSMPLGLHTSRSRKPESNGAESLEKSTASVNKPSTVSDGKGPQSGIDDSEKRDFKGSVPKTPKITRSRESASSSVVVKSPPSYKPQGAYASDVDQLRRALEETNAELEAKNREISELTERVQVAEAKYKTVQAELTQLKRCLAGISTPDNQKLSYADLMEVCSQNNREIIRLKSELQIALSRATAAESMAKRAASTTALSKARIPQNINV</sequence>
<evidence type="ECO:0000256" key="5">
    <source>
        <dbReference type="ARBA" id="ARBA00022840"/>
    </source>
</evidence>
<dbReference type="GO" id="GO:0004674">
    <property type="term" value="F:protein serine/threonine kinase activity"/>
    <property type="evidence" value="ECO:0007669"/>
    <property type="project" value="UniProtKB-EC"/>
</dbReference>
<feature type="domain" description="Protein kinase" evidence="8">
    <location>
        <begin position="14"/>
        <end position="292"/>
    </location>
</feature>
<name>A0A4Z1T2D4_GIAMU</name>
<protein>
    <recommendedName>
        <fullName evidence="1">non-specific serine/threonine protein kinase</fullName>
        <ecNumber evidence="1">2.7.11.1</ecNumber>
    </recommendedName>
</protein>
<evidence type="ECO:0000256" key="2">
    <source>
        <dbReference type="ARBA" id="ARBA00022679"/>
    </source>
</evidence>
<gene>
    <name evidence="9" type="ORF">GMRT_15157</name>
</gene>
<feature type="coiled-coil region" evidence="6">
    <location>
        <begin position="381"/>
        <end position="432"/>
    </location>
</feature>
<dbReference type="EMBL" id="VDLU01000002">
    <property type="protein sequence ID" value="TNJ28093.1"/>
    <property type="molecule type" value="Genomic_DNA"/>
</dbReference>
<comment type="caution">
    <text evidence="9">The sequence shown here is derived from an EMBL/GenBank/DDBJ whole genome shotgun (WGS) entry which is preliminary data.</text>
</comment>
<accession>A0A4Z1T2D4</accession>
<keyword evidence="5" id="KW-0067">ATP-binding</keyword>
<dbReference type="InterPro" id="IPR000719">
    <property type="entry name" value="Prot_kinase_dom"/>
</dbReference>
<evidence type="ECO:0000256" key="3">
    <source>
        <dbReference type="ARBA" id="ARBA00022741"/>
    </source>
</evidence>
<evidence type="ECO:0000256" key="1">
    <source>
        <dbReference type="ARBA" id="ARBA00012513"/>
    </source>
</evidence>
<keyword evidence="10" id="KW-1185">Reference proteome</keyword>
<dbReference type="EC" id="2.7.11.1" evidence="1"/>
<dbReference type="InterPro" id="IPR011009">
    <property type="entry name" value="Kinase-like_dom_sf"/>
</dbReference>
<evidence type="ECO:0000259" key="8">
    <source>
        <dbReference type="PROSITE" id="PS50011"/>
    </source>
</evidence>
<evidence type="ECO:0000313" key="9">
    <source>
        <dbReference type="EMBL" id="TNJ28093.1"/>
    </source>
</evidence>
<dbReference type="SUPFAM" id="SSF56112">
    <property type="entry name" value="Protein kinase-like (PK-like)"/>
    <property type="match status" value="1"/>
</dbReference>
<proteinExistence type="predicted"/>
<dbReference type="AlphaFoldDB" id="A0A4Z1T2D4"/>
<keyword evidence="6" id="KW-0175">Coiled coil</keyword>
<dbReference type="PROSITE" id="PS00108">
    <property type="entry name" value="PROTEIN_KINASE_ST"/>
    <property type="match status" value="1"/>
</dbReference>
<evidence type="ECO:0000256" key="6">
    <source>
        <dbReference type="SAM" id="Coils"/>
    </source>
</evidence>
<dbReference type="SMART" id="SM00220">
    <property type="entry name" value="S_TKc"/>
    <property type="match status" value="1"/>
</dbReference>
<evidence type="ECO:0000256" key="7">
    <source>
        <dbReference type="SAM" id="MobiDB-lite"/>
    </source>
</evidence>
<feature type="compositionally biased region" description="Low complexity" evidence="7">
    <location>
        <begin position="361"/>
        <end position="376"/>
    </location>
</feature>
<organism evidence="9 10">
    <name type="scientific">Giardia muris</name>
    <dbReference type="NCBI Taxonomy" id="5742"/>
    <lineage>
        <taxon>Eukaryota</taxon>
        <taxon>Metamonada</taxon>
        <taxon>Diplomonadida</taxon>
        <taxon>Hexamitidae</taxon>
        <taxon>Giardiinae</taxon>
        <taxon>Giardia</taxon>
    </lineage>
</organism>
<dbReference type="VEuPathDB" id="GiardiaDB:GMRT_15157"/>
<dbReference type="InterPro" id="IPR050660">
    <property type="entry name" value="NEK_Ser/Thr_kinase"/>
</dbReference>
<evidence type="ECO:0000256" key="4">
    <source>
        <dbReference type="ARBA" id="ARBA00022777"/>
    </source>
</evidence>
<dbReference type="FunFam" id="3.30.200.20:FF:000042">
    <property type="entry name" value="Aurora kinase A"/>
    <property type="match status" value="1"/>
</dbReference>
<keyword evidence="2" id="KW-0808">Transferase</keyword>
<dbReference type="PANTHER" id="PTHR43671:SF13">
    <property type="entry name" value="SERINE_THREONINE-PROTEIN KINASE NEK2"/>
    <property type="match status" value="1"/>
</dbReference>
<dbReference type="Proteomes" id="UP000315496">
    <property type="component" value="Chromosome 2"/>
</dbReference>
<dbReference type="InterPro" id="IPR008271">
    <property type="entry name" value="Ser/Thr_kinase_AS"/>
</dbReference>